<evidence type="ECO:0000313" key="10">
    <source>
        <dbReference type="EMBL" id="KAK9997389.1"/>
    </source>
</evidence>
<proteinExistence type="predicted"/>
<comment type="subcellular location">
    <subcellularLocation>
        <location evidence="1">Membrane</location>
        <topology evidence="1">Multi-pass membrane protein</topology>
    </subcellularLocation>
</comment>
<dbReference type="EMBL" id="JAZDWU010000007">
    <property type="protein sequence ID" value="KAK9997389.1"/>
    <property type="molecule type" value="Genomic_DNA"/>
</dbReference>
<reference evidence="10 11" key="1">
    <citation type="submission" date="2024-01" db="EMBL/GenBank/DDBJ databases">
        <title>A telomere-to-telomere, gap-free genome of sweet tea (Lithocarpus litseifolius).</title>
        <authorList>
            <person name="Zhou J."/>
        </authorList>
    </citation>
    <scope>NUCLEOTIDE SEQUENCE [LARGE SCALE GENOMIC DNA]</scope>
    <source>
        <strain evidence="10">Zhou-2022a</strain>
        <tissue evidence="10">Leaf</tissue>
    </source>
</reference>
<evidence type="ECO:0000256" key="7">
    <source>
        <dbReference type="PROSITE-ProRule" id="PRU00023"/>
    </source>
</evidence>
<comment type="caution">
    <text evidence="10">The sequence shown here is derived from an EMBL/GenBank/DDBJ whole genome shotgun (WGS) entry which is preliminary data.</text>
</comment>
<feature type="transmembrane region" description="Helical" evidence="8">
    <location>
        <begin position="608"/>
        <end position="636"/>
    </location>
</feature>
<accession>A0AAW2CGK5</accession>
<evidence type="ECO:0000256" key="1">
    <source>
        <dbReference type="ARBA" id="ARBA00004141"/>
    </source>
</evidence>
<dbReference type="Proteomes" id="UP001459277">
    <property type="component" value="Unassembled WGS sequence"/>
</dbReference>
<evidence type="ECO:0000256" key="2">
    <source>
        <dbReference type="ARBA" id="ARBA00022692"/>
    </source>
</evidence>
<feature type="transmembrane region" description="Helical" evidence="8">
    <location>
        <begin position="527"/>
        <end position="555"/>
    </location>
</feature>
<dbReference type="PANTHER" id="PTHR24186:SF36">
    <property type="entry name" value="SERINE_THREONINE-PROTEIN PHOSPHATASE 6 REGULATORY ANKYRIN REPEAT SUBUNIT A-LIKE"/>
    <property type="match status" value="1"/>
</dbReference>
<feature type="repeat" description="ANK" evidence="7">
    <location>
        <begin position="74"/>
        <end position="95"/>
    </location>
</feature>
<name>A0AAW2CGK5_9ROSI</name>
<dbReference type="PANTHER" id="PTHR24186">
    <property type="entry name" value="PROTEIN PHOSPHATASE 1 REGULATORY SUBUNIT"/>
    <property type="match status" value="1"/>
</dbReference>
<feature type="repeat" description="ANK" evidence="7">
    <location>
        <begin position="123"/>
        <end position="155"/>
    </location>
</feature>
<dbReference type="Pfam" id="PF13962">
    <property type="entry name" value="PGG"/>
    <property type="match status" value="1"/>
</dbReference>
<dbReference type="SUPFAM" id="SSF48403">
    <property type="entry name" value="Ankyrin repeat"/>
    <property type="match status" value="1"/>
</dbReference>
<evidence type="ECO:0000256" key="6">
    <source>
        <dbReference type="ARBA" id="ARBA00023136"/>
    </source>
</evidence>
<feature type="transmembrane region" description="Helical" evidence="8">
    <location>
        <begin position="567"/>
        <end position="588"/>
    </location>
</feature>
<keyword evidence="2 8" id="KW-0812">Transmembrane</keyword>
<dbReference type="Gene3D" id="1.25.40.20">
    <property type="entry name" value="Ankyrin repeat-containing domain"/>
    <property type="match status" value="2"/>
</dbReference>
<dbReference type="InterPro" id="IPR026961">
    <property type="entry name" value="PGG_dom"/>
</dbReference>
<organism evidence="10 11">
    <name type="scientific">Lithocarpus litseifolius</name>
    <dbReference type="NCBI Taxonomy" id="425828"/>
    <lineage>
        <taxon>Eukaryota</taxon>
        <taxon>Viridiplantae</taxon>
        <taxon>Streptophyta</taxon>
        <taxon>Embryophyta</taxon>
        <taxon>Tracheophyta</taxon>
        <taxon>Spermatophyta</taxon>
        <taxon>Magnoliopsida</taxon>
        <taxon>eudicotyledons</taxon>
        <taxon>Gunneridae</taxon>
        <taxon>Pentapetalae</taxon>
        <taxon>rosids</taxon>
        <taxon>fabids</taxon>
        <taxon>Fagales</taxon>
        <taxon>Fagaceae</taxon>
        <taxon>Lithocarpus</taxon>
    </lineage>
</organism>
<feature type="domain" description="PGG" evidence="9">
    <location>
        <begin position="439"/>
        <end position="554"/>
    </location>
</feature>
<dbReference type="Pfam" id="PF00023">
    <property type="entry name" value="Ank"/>
    <property type="match status" value="1"/>
</dbReference>
<dbReference type="PROSITE" id="PS50088">
    <property type="entry name" value="ANK_REPEAT"/>
    <property type="match status" value="3"/>
</dbReference>
<feature type="transmembrane region" description="Helical" evidence="8">
    <location>
        <begin position="447"/>
        <end position="468"/>
    </location>
</feature>
<evidence type="ECO:0000256" key="5">
    <source>
        <dbReference type="ARBA" id="ARBA00023043"/>
    </source>
</evidence>
<keyword evidence="6 8" id="KW-0472">Membrane</keyword>
<dbReference type="Pfam" id="PF13606">
    <property type="entry name" value="Ank_3"/>
    <property type="match status" value="1"/>
</dbReference>
<dbReference type="PROSITE" id="PS50297">
    <property type="entry name" value="ANK_REP_REGION"/>
    <property type="match status" value="3"/>
</dbReference>
<evidence type="ECO:0000259" key="9">
    <source>
        <dbReference type="Pfam" id="PF13962"/>
    </source>
</evidence>
<evidence type="ECO:0000256" key="4">
    <source>
        <dbReference type="ARBA" id="ARBA00022989"/>
    </source>
</evidence>
<keyword evidence="3" id="KW-0677">Repeat</keyword>
<feature type="repeat" description="ANK" evidence="7">
    <location>
        <begin position="263"/>
        <end position="285"/>
    </location>
</feature>
<dbReference type="InterPro" id="IPR036770">
    <property type="entry name" value="Ankyrin_rpt-contain_sf"/>
</dbReference>
<dbReference type="GO" id="GO:0005886">
    <property type="term" value="C:plasma membrane"/>
    <property type="evidence" value="ECO:0007669"/>
    <property type="project" value="TreeGrafter"/>
</dbReference>
<keyword evidence="4 8" id="KW-1133">Transmembrane helix</keyword>
<dbReference type="InterPro" id="IPR002110">
    <property type="entry name" value="Ankyrin_rpt"/>
</dbReference>
<keyword evidence="5 7" id="KW-0040">ANK repeat</keyword>
<dbReference type="SMART" id="SM00248">
    <property type="entry name" value="ANK"/>
    <property type="match status" value="7"/>
</dbReference>
<evidence type="ECO:0000256" key="8">
    <source>
        <dbReference type="SAM" id="Phobius"/>
    </source>
</evidence>
<dbReference type="AlphaFoldDB" id="A0AAW2CGK5"/>
<keyword evidence="11" id="KW-1185">Reference proteome</keyword>
<evidence type="ECO:0000313" key="11">
    <source>
        <dbReference type="Proteomes" id="UP001459277"/>
    </source>
</evidence>
<gene>
    <name evidence="10" type="ORF">SO802_022075</name>
</gene>
<feature type="transmembrane region" description="Helical" evidence="8">
    <location>
        <begin position="489"/>
        <end position="515"/>
    </location>
</feature>
<dbReference type="Pfam" id="PF12796">
    <property type="entry name" value="Ank_2"/>
    <property type="match status" value="2"/>
</dbReference>
<protein>
    <recommendedName>
        <fullName evidence="9">PGG domain-containing protein</fullName>
    </recommendedName>
</protein>
<sequence length="662" mass="74584">MEPDYYNAAAGGKIEVFEYIPDPLNHLLTPNRNTVLHIHLANPIKRSEDSESSKTFAEKILTKCPLLLWQANVKGETPLHIAARYGHAAIVDVLIGRAKALQQDLESGFDKTVKEMLEMTNNEKDTALHEAVRGNHLEVVKRLIEEDPDFSYSRNDAGETPLYIAVERNYEDVARHILDKCESPAHDGPRSRTTLHAAVIWNNFEMICQILGRIAQEEQSAFIKKVDEQRWTPLHCVAYFGHQNIARLLLEVDRSIAYMKNAKGMTALHVAAHQGNRTVMEDILEYCPDCYELVDERGWNALHFVVNSSSSFWAKREVKDILEKSSFSNLLNEKDADGNTPLHHHSKSLHYIKDVICHNRVDKLAFNKQNLNAYDIALTSEVSTKKLKEITRAFIDKGLNLEFRRPFEDDILPKRKDYVDNWGRLKAWKSRKDRFVSSMEKASKTHLVVDTLIATVAFTAGITMPGGFRDHEGPRPGSAVLMGNAAFKAFVITNTIAMVQSCSAAFIHLFMPLLFHDKNLIGDFSFLLASLAFCLSISAMGAMMLAFVTGIYAVLMHSLNLAIANSVIGLCFFIPLFFISIGCSQYLHEMWSIGLSWFFEYVGWGICSFLLLICGLPLVICVVPLAICLLLCVLCYKALKDCFLRLGRSQRSRNDADQSTAS</sequence>
<evidence type="ECO:0000256" key="3">
    <source>
        <dbReference type="ARBA" id="ARBA00022737"/>
    </source>
</evidence>